<accession>T1FRY5</accession>
<organism evidence="4 5">
    <name type="scientific">Helobdella robusta</name>
    <name type="common">Californian leech</name>
    <dbReference type="NCBI Taxonomy" id="6412"/>
    <lineage>
        <taxon>Eukaryota</taxon>
        <taxon>Metazoa</taxon>
        <taxon>Spiralia</taxon>
        <taxon>Lophotrochozoa</taxon>
        <taxon>Annelida</taxon>
        <taxon>Clitellata</taxon>
        <taxon>Hirudinea</taxon>
        <taxon>Rhynchobdellida</taxon>
        <taxon>Glossiphoniidae</taxon>
        <taxon>Helobdella</taxon>
    </lineage>
</organism>
<dbReference type="RefSeq" id="XP_009011953.1">
    <property type="nucleotide sequence ID" value="XM_009013705.1"/>
</dbReference>
<evidence type="ECO:0000313" key="3">
    <source>
        <dbReference type="EMBL" id="ESO10139.1"/>
    </source>
</evidence>
<dbReference type="Proteomes" id="UP000015101">
    <property type="component" value="Unassembled WGS sequence"/>
</dbReference>
<protein>
    <submittedName>
        <fullName evidence="3 4">Uncharacterized protein</fullName>
    </submittedName>
</protein>
<proteinExistence type="predicted"/>
<dbReference type="GeneID" id="20211582"/>
<reference evidence="5" key="1">
    <citation type="submission" date="2012-12" db="EMBL/GenBank/DDBJ databases">
        <authorList>
            <person name="Hellsten U."/>
            <person name="Grimwood J."/>
            <person name="Chapman J.A."/>
            <person name="Shapiro H."/>
            <person name="Aerts A."/>
            <person name="Otillar R.P."/>
            <person name="Terry A.Y."/>
            <person name="Boore J.L."/>
            <person name="Simakov O."/>
            <person name="Marletaz F."/>
            <person name="Cho S.-J."/>
            <person name="Edsinger-Gonzales E."/>
            <person name="Havlak P."/>
            <person name="Kuo D.-H."/>
            <person name="Larsson T."/>
            <person name="Lv J."/>
            <person name="Arendt D."/>
            <person name="Savage R."/>
            <person name="Osoegawa K."/>
            <person name="de Jong P."/>
            <person name="Lindberg D.R."/>
            <person name="Seaver E.C."/>
            <person name="Weisblat D.A."/>
            <person name="Putnam N.H."/>
            <person name="Grigoriev I.V."/>
            <person name="Rokhsar D.S."/>
        </authorList>
    </citation>
    <scope>NUCLEOTIDE SEQUENCE</scope>
</reference>
<dbReference type="EMBL" id="KB095905">
    <property type="protein sequence ID" value="ESO10139.1"/>
    <property type="molecule type" value="Genomic_DNA"/>
</dbReference>
<evidence type="ECO:0000313" key="4">
    <source>
        <dbReference type="EnsemblMetazoa" id="HelroP190389"/>
    </source>
</evidence>
<gene>
    <name evidence="4" type="primary">20211582</name>
    <name evidence="3" type="ORF">HELRODRAFT_190389</name>
</gene>
<dbReference type="EMBL" id="AMQM01002883">
    <property type="status" value="NOT_ANNOTATED_CDS"/>
    <property type="molecule type" value="Genomic_DNA"/>
</dbReference>
<dbReference type="HOGENOM" id="CLU_1323758_0_0_1"/>
<reference evidence="4" key="3">
    <citation type="submission" date="2015-06" db="UniProtKB">
        <authorList>
            <consortium name="EnsemblMetazoa"/>
        </authorList>
    </citation>
    <scope>IDENTIFICATION</scope>
</reference>
<reference evidence="3 5" key="2">
    <citation type="journal article" date="2013" name="Nature">
        <title>Insights into bilaterian evolution from three spiralian genomes.</title>
        <authorList>
            <person name="Simakov O."/>
            <person name="Marletaz F."/>
            <person name="Cho S.J."/>
            <person name="Edsinger-Gonzales E."/>
            <person name="Havlak P."/>
            <person name="Hellsten U."/>
            <person name="Kuo D.H."/>
            <person name="Larsson T."/>
            <person name="Lv J."/>
            <person name="Arendt D."/>
            <person name="Savage R."/>
            <person name="Osoegawa K."/>
            <person name="de Jong P."/>
            <person name="Grimwood J."/>
            <person name="Chapman J.A."/>
            <person name="Shapiro H."/>
            <person name="Aerts A."/>
            <person name="Otillar R.P."/>
            <person name="Terry A.Y."/>
            <person name="Boore J.L."/>
            <person name="Grigoriev I.V."/>
            <person name="Lindberg D.R."/>
            <person name="Seaver E.C."/>
            <person name="Weisblat D.A."/>
            <person name="Putnam N.H."/>
            <person name="Rokhsar D.S."/>
        </authorList>
    </citation>
    <scope>NUCLEOTIDE SEQUENCE</scope>
</reference>
<dbReference type="KEGG" id="hro:HELRODRAFT_190389"/>
<dbReference type="InParanoid" id="T1FRY5"/>
<feature type="region of interest" description="Disordered" evidence="2">
    <location>
        <begin position="153"/>
        <end position="178"/>
    </location>
</feature>
<dbReference type="AlphaFoldDB" id="T1FRY5"/>
<feature type="compositionally biased region" description="Basic and acidic residues" evidence="2">
    <location>
        <begin position="156"/>
        <end position="172"/>
    </location>
</feature>
<sequence>MTLSQLRDAEHNHTINQLTAEIKRLKMENTRLNSDLIKMGIHRPASANDILNDNSEKVDHFCENWPSAGVATSNTTRRSYDALSTANNNQHNENEPSIACQTSKPTDQKVFLNGRIIMSHSTNLQQIFRNHAEFAFANGLENKEANSVTVKVGTGELHDKDLPKEKNREPQTKQHTTQNHQLNLENQLQKFSHLFNSKAQHVVETILN</sequence>
<feature type="coiled-coil region" evidence="1">
    <location>
        <begin position="8"/>
        <end position="35"/>
    </location>
</feature>
<dbReference type="CTD" id="20211582"/>
<evidence type="ECO:0000256" key="1">
    <source>
        <dbReference type="SAM" id="Coils"/>
    </source>
</evidence>
<name>T1FRY5_HELRO</name>
<evidence type="ECO:0000256" key="2">
    <source>
        <dbReference type="SAM" id="MobiDB-lite"/>
    </source>
</evidence>
<keyword evidence="5" id="KW-1185">Reference proteome</keyword>
<keyword evidence="1" id="KW-0175">Coiled coil</keyword>
<evidence type="ECO:0000313" key="5">
    <source>
        <dbReference type="Proteomes" id="UP000015101"/>
    </source>
</evidence>
<dbReference type="EnsemblMetazoa" id="HelroT190389">
    <property type="protein sequence ID" value="HelroP190389"/>
    <property type="gene ID" value="HelroG190389"/>
</dbReference>